<keyword evidence="1" id="KW-0378">Hydrolase</keyword>
<comment type="caution">
    <text evidence="3">The sequence shown here is derived from an EMBL/GenBank/DDBJ whole genome shotgun (WGS) entry which is preliminary data.</text>
</comment>
<dbReference type="Gene3D" id="2.30.40.10">
    <property type="entry name" value="Urease, subunit C, domain 1"/>
    <property type="match status" value="1"/>
</dbReference>
<dbReference type="InterPro" id="IPR050287">
    <property type="entry name" value="MTA/SAH_deaminase"/>
</dbReference>
<reference evidence="3 4" key="1">
    <citation type="submission" date="2020-08" db="EMBL/GenBank/DDBJ databases">
        <title>Sequencing the genomes of 1000 actinobacteria strains.</title>
        <authorList>
            <person name="Klenk H.-P."/>
        </authorList>
    </citation>
    <scope>NUCLEOTIDE SEQUENCE [LARGE SCALE GENOMIC DNA]</scope>
    <source>
        <strain evidence="3 4">DSM 45886</strain>
    </source>
</reference>
<dbReference type="InterPro" id="IPR010252">
    <property type="entry name" value="HutF"/>
</dbReference>
<proteinExistence type="predicted"/>
<dbReference type="Proteomes" id="UP000578819">
    <property type="component" value="Unassembled WGS sequence"/>
</dbReference>
<feature type="domain" description="Amidohydrolase-related" evidence="2">
    <location>
        <begin position="67"/>
        <end position="438"/>
    </location>
</feature>
<dbReference type="NCBIfam" id="NF006681">
    <property type="entry name" value="PRK09229.1-2"/>
    <property type="match status" value="1"/>
</dbReference>
<evidence type="ECO:0000313" key="4">
    <source>
        <dbReference type="Proteomes" id="UP000578819"/>
    </source>
</evidence>
<sequence>MDTSARREQPLIAYLAEYAWLPDAPAPTAEVLIEVADGRITGVTTGADAPAGVPRPPDAVRLPGLTLPGLANAHSHAFHRALRGRTHGGRGDFWSWRDGMYAVAARLDPDRYLALARAAYAEMALAGITCVGEFHYLHHGPEGVPYTDPNAMGAALVEAAAQAGIRLTLLDTLYLTATVDGDPLTGPQRRFGDGDLDGWSTRHDLLKAATHARIGATSHARIGVALHSVRAVPAELLATFAEHNEGVPLHFHLSEQPAENEACLARHGCTPSQLLADRGVLSPTATAVHATHLADADLALLGGTGTGVCFCPTTERDLADGIGPARELADAGSPLSLGSDSHAVIDLFEEARAVELDERLRTRRRGHFAATELLTAATSTGHAALGWPDAGRIAVGQRADLVTVRLDSVRTAGVPPVGMFFAASAADVTDVLVDGRPVVRDGRHVTIDVPDALRESIGAVTR</sequence>
<dbReference type="GO" id="GO:0016810">
    <property type="term" value="F:hydrolase activity, acting on carbon-nitrogen (but not peptide) bonds"/>
    <property type="evidence" value="ECO:0007669"/>
    <property type="project" value="InterPro"/>
</dbReference>
<dbReference type="PANTHER" id="PTHR43794:SF11">
    <property type="entry name" value="AMIDOHYDROLASE-RELATED DOMAIN-CONTAINING PROTEIN"/>
    <property type="match status" value="1"/>
</dbReference>
<dbReference type="PANTHER" id="PTHR43794">
    <property type="entry name" value="AMINOHYDROLASE SSNA-RELATED"/>
    <property type="match status" value="1"/>
</dbReference>
<dbReference type="EMBL" id="JACHJW010000001">
    <property type="protein sequence ID" value="MBB4957803.1"/>
    <property type="molecule type" value="Genomic_DNA"/>
</dbReference>
<keyword evidence="4" id="KW-1185">Reference proteome</keyword>
<dbReference type="SUPFAM" id="SSF51556">
    <property type="entry name" value="Metallo-dependent hydrolases"/>
    <property type="match status" value="1"/>
</dbReference>
<dbReference type="InterPro" id="IPR011059">
    <property type="entry name" value="Metal-dep_hydrolase_composite"/>
</dbReference>
<dbReference type="InterPro" id="IPR032466">
    <property type="entry name" value="Metal_Hydrolase"/>
</dbReference>
<gene>
    <name evidence="3" type="ORF">FHR38_001536</name>
</gene>
<dbReference type="Pfam" id="PF01979">
    <property type="entry name" value="Amidohydro_1"/>
    <property type="match status" value="1"/>
</dbReference>
<dbReference type="InterPro" id="IPR006680">
    <property type="entry name" value="Amidohydro-rel"/>
</dbReference>
<dbReference type="NCBIfam" id="TIGR02022">
    <property type="entry name" value="hutF"/>
    <property type="match status" value="1"/>
</dbReference>
<evidence type="ECO:0000259" key="2">
    <source>
        <dbReference type="Pfam" id="PF01979"/>
    </source>
</evidence>
<dbReference type="Gene3D" id="3.20.20.140">
    <property type="entry name" value="Metal-dependent hydrolases"/>
    <property type="match status" value="1"/>
</dbReference>
<evidence type="ECO:0000256" key="1">
    <source>
        <dbReference type="ARBA" id="ARBA00022801"/>
    </source>
</evidence>
<dbReference type="AlphaFoldDB" id="A0A7W7SN09"/>
<accession>A0A7W7SN09</accession>
<dbReference type="SUPFAM" id="SSF51338">
    <property type="entry name" value="Composite domain of metallo-dependent hydrolases"/>
    <property type="match status" value="1"/>
</dbReference>
<protein>
    <submittedName>
        <fullName evidence="3">Formiminoglutamate deiminase</fullName>
    </submittedName>
</protein>
<name>A0A7W7SN09_9ACTN</name>
<evidence type="ECO:0000313" key="3">
    <source>
        <dbReference type="EMBL" id="MBB4957803.1"/>
    </source>
</evidence>
<organism evidence="3 4">
    <name type="scientific">Micromonospora polyrhachis</name>
    <dbReference type="NCBI Taxonomy" id="1282883"/>
    <lineage>
        <taxon>Bacteria</taxon>
        <taxon>Bacillati</taxon>
        <taxon>Actinomycetota</taxon>
        <taxon>Actinomycetes</taxon>
        <taxon>Micromonosporales</taxon>
        <taxon>Micromonosporaceae</taxon>
        <taxon>Micromonospora</taxon>
    </lineage>
</organism>